<sequence>MRTTDTETGAGTGADPKAADPKADAAAPDNAADSASPDSAPADAASDEARLTREAESQLSSLSTAPGEERLNVPSIGLVGWLRWFWRQLTSMRVALILLFLLSLAAIPGSVVPQKAVDSVKVEEFQKKHDVLSPVYEKLQLFDVYTSVWFSAIYILLFVSLAGCIVPRTWQFVGQLRSRPPRAPRRLERMPAYTTWRTETDPDEVLGRAGRLLGRRRFRVDREGDAVASEKGYLREAGNLLFHIALIVLLLAFAAGQLWKSDGGKLIIKGDGFSNTLTQYDDFKSGSLFDPDDLDSFGFSLRDFHASYEESGPQKGTARDFRAGVSYWQGPGGKEKQGSIEVNHPLEVGDSKVFLNGNGYAPVISVKDGKGRTAYRGPVAFLPQDGNLTSSGVLKVTDYRDAKGRKDQLGFQGFFVPTFGGSGAGTMFSQSPSLKYPVLFLTAYHGDLGLDYGAAQSVYQLDTKRMKQFKKDDGSPLAKKILPGETMELPDGGGELKFEGVRQWAQFQIVHQVGEGWALGGALAAIGGLAGSLFIQRRRVWVRAVAGPDGLTVVEMAGLGRSESARLPEELGDLAYALQDGAPPAEDADQQDAHQDDADRPPPADAADADSKADAADADAKADAADADAHSDAHADEPADNDEESAETSPRGERQ</sequence>
<reference evidence="9" key="2">
    <citation type="journal article" date="2023" name="Int. J. Syst. Evol. Microbiol.">
        <title>Streptomyces marispadix sp. nov., isolated from marine beach sediment of the Northern Coast of Portugal.</title>
        <authorList>
            <person name="dos Santos J.D.N."/>
            <person name="Vitorino I.R."/>
            <person name="Kallscheuer N."/>
            <person name="Srivastava A."/>
            <person name="Krautwurst S."/>
            <person name="Marz M."/>
            <person name="Jogler C."/>
            <person name="Lobo Da Cunha A."/>
            <person name="Catita J."/>
            <person name="Goncalves H."/>
            <person name="Gonzalez I."/>
            <person name="Reyes F."/>
            <person name="Lage O.M."/>
        </authorList>
    </citation>
    <scope>NUCLEOTIDE SEQUENCE</scope>
    <source>
        <strain evidence="9">M600PL45_2</strain>
    </source>
</reference>
<feature type="compositionally biased region" description="Basic and acidic residues" evidence="6">
    <location>
        <begin position="591"/>
        <end position="602"/>
    </location>
</feature>
<name>A0ABS9T047_9ACTN</name>
<comment type="subcellular location">
    <subcellularLocation>
        <location evidence="1">Membrane</location>
        <topology evidence="1">Multi-pass membrane protein</topology>
    </subcellularLocation>
</comment>
<feature type="domain" description="ResB-like" evidence="8">
    <location>
        <begin position="92"/>
        <end position="571"/>
    </location>
</feature>
<keyword evidence="3" id="KW-0201">Cytochrome c-type biogenesis</keyword>
<organism evidence="9 10">
    <name type="scientific">Streptomyces marispadix</name>
    <dbReference type="NCBI Taxonomy" id="2922868"/>
    <lineage>
        <taxon>Bacteria</taxon>
        <taxon>Bacillati</taxon>
        <taxon>Actinomycetota</taxon>
        <taxon>Actinomycetes</taxon>
        <taxon>Kitasatosporales</taxon>
        <taxon>Streptomycetaceae</taxon>
        <taxon>Streptomyces</taxon>
    </lineage>
</organism>
<proteinExistence type="predicted"/>
<accession>A0ABS9T047</accession>
<evidence type="ECO:0000256" key="3">
    <source>
        <dbReference type="ARBA" id="ARBA00022748"/>
    </source>
</evidence>
<feature type="transmembrane region" description="Helical" evidence="7">
    <location>
        <begin position="148"/>
        <end position="170"/>
    </location>
</feature>
<reference evidence="9" key="1">
    <citation type="submission" date="2022-03" db="EMBL/GenBank/DDBJ databases">
        <authorList>
            <person name="Santos J.D.N."/>
            <person name="Kallscheuer N."/>
            <person name="Jogler C."/>
            <person name="Lage O.M."/>
        </authorList>
    </citation>
    <scope>NUCLEOTIDE SEQUENCE</scope>
    <source>
        <strain evidence="9">M600PL45_2</strain>
    </source>
</reference>
<evidence type="ECO:0000313" key="9">
    <source>
        <dbReference type="EMBL" id="MCH6161910.1"/>
    </source>
</evidence>
<dbReference type="InterPro" id="IPR023494">
    <property type="entry name" value="Cyt_c_bgen_Ccs1/CcsB/ResB"/>
</dbReference>
<dbReference type="PANTHER" id="PTHR31566:SF0">
    <property type="entry name" value="CYTOCHROME C BIOGENESIS PROTEIN CCS1, CHLOROPLASTIC"/>
    <property type="match status" value="1"/>
</dbReference>
<keyword evidence="4 7" id="KW-1133">Transmembrane helix</keyword>
<keyword evidence="10" id="KW-1185">Reference proteome</keyword>
<feature type="compositionally biased region" description="Basic and acidic residues" evidence="6">
    <location>
        <begin position="47"/>
        <end position="56"/>
    </location>
</feature>
<keyword evidence="2 7" id="KW-0812">Transmembrane</keyword>
<evidence type="ECO:0000256" key="1">
    <source>
        <dbReference type="ARBA" id="ARBA00004141"/>
    </source>
</evidence>
<dbReference type="PANTHER" id="PTHR31566">
    <property type="entry name" value="CYTOCHROME C BIOGENESIS PROTEIN CCS1, CHLOROPLASTIC"/>
    <property type="match status" value="1"/>
</dbReference>
<keyword evidence="5 7" id="KW-0472">Membrane</keyword>
<dbReference type="InterPro" id="IPR007816">
    <property type="entry name" value="ResB-like_domain"/>
</dbReference>
<evidence type="ECO:0000313" key="10">
    <source>
        <dbReference type="Proteomes" id="UP001166784"/>
    </source>
</evidence>
<gene>
    <name evidence="9" type="ORF">MMA15_16410</name>
</gene>
<evidence type="ECO:0000256" key="4">
    <source>
        <dbReference type="ARBA" id="ARBA00022989"/>
    </source>
</evidence>
<comment type="caution">
    <text evidence="9">The sequence shown here is derived from an EMBL/GenBank/DDBJ whole genome shotgun (WGS) entry which is preliminary data.</text>
</comment>
<feature type="transmembrane region" description="Helical" evidence="7">
    <location>
        <begin position="240"/>
        <end position="259"/>
    </location>
</feature>
<feature type="region of interest" description="Disordered" evidence="6">
    <location>
        <begin position="1"/>
        <end position="64"/>
    </location>
</feature>
<feature type="compositionally biased region" description="Basic and acidic residues" evidence="6">
    <location>
        <begin position="609"/>
        <end position="637"/>
    </location>
</feature>
<feature type="transmembrane region" description="Helical" evidence="7">
    <location>
        <begin position="94"/>
        <end position="112"/>
    </location>
</feature>
<evidence type="ECO:0000256" key="5">
    <source>
        <dbReference type="ARBA" id="ARBA00023136"/>
    </source>
</evidence>
<evidence type="ECO:0000259" key="8">
    <source>
        <dbReference type="Pfam" id="PF05140"/>
    </source>
</evidence>
<protein>
    <submittedName>
        <fullName evidence="9">Cytochrome c biogenesis protein ResB</fullName>
    </submittedName>
</protein>
<feature type="region of interest" description="Disordered" evidence="6">
    <location>
        <begin position="580"/>
        <end position="655"/>
    </location>
</feature>
<feature type="compositionally biased region" description="Low complexity" evidence="6">
    <location>
        <begin position="24"/>
        <end position="44"/>
    </location>
</feature>
<evidence type="ECO:0000256" key="2">
    <source>
        <dbReference type="ARBA" id="ARBA00022692"/>
    </source>
</evidence>
<evidence type="ECO:0000256" key="6">
    <source>
        <dbReference type="SAM" id="MobiDB-lite"/>
    </source>
</evidence>
<evidence type="ECO:0000256" key="7">
    <source>
        <dbReference type="SAM" id="Phobius"/>
    </source>
</evidence>
<dbReference type="Proteomes" id="UP001166784">
    <property type="component" value="Unassembled WGS sequence"/>
</dbReference>
<feature type="transmembrane region" description="Helical" evidence="7">
    <location>
        <begin position="516"/>
        <end position="535"/>
    </location>
</feature>
<dbReference type="EMBL" id="JAKWJU010000002">
    <property type="protein sequence ID" value="MCH6161910.1"/>
    <property type="molecule type" value="Genomic_DNA"/>
</dbReference>
<feature type="compositionally biased region" description="Low complexity" evidence="6">
    <location>
        <begin position="6"/>
        <end position="16"/>
    </location>
</feature>
<dbReference type="Pfam" id="PF05140">
    <property type="entry name" value="ResB"/>
    <property type="match status" value="1"/>
</dbReference>
<dbReference type="RefSeq" id="WP_241060607.1">
    <property type="nucleotide sequence ID" value="NZ_JAKWJU010000002.1"/>
</dbReference>